<dbReference type="PANTHER" id="PTHR11985:SF15">
    <property type="entry name" value="GLYCEROL-3-PHOSPHATE DEHYDROGENASE, MITOCHONDRIAL"/>
    <property type="match status" value="1"/>
</dbReference>
<evidence type="ECO:0000256" key="1">
    <source>
        <dbReference type="ARBA" id="ARBA00001974"/>
    </source>
</evidence>
<sequence>MVKEALRERSNFLSIAPHLTKALPILLPLYDWWKIPYMWIGIKMYDLVSGDTILRNSYYLNTERSLDVFPQLNETDLKGGIVYFDGQQNDARMCVALALTAARMGANVANYVEVTSLVKEMEGTGPAPPKEVVKGAVVKDTLTGKEWTIRAKCVINATGPFTDAVRRMDDSTVRGICQPSAGVHITLPGYFTPKKLGLLNAETSDGRVVFVLPWQGVTLAGTTDKKCKVSTSPVPSEEDIEFILNECRKLIKLKITRNDVLSAWSGIRPLVLDPSKSDRDTKKIARNHIIEVSDGNLITIAGGKWTTYRSMAEETVDAAIKVAKLRPPWRHSQTIGFKLEGAHDFEPNLAISLENNFGVDRDVAKHLACQYGDKAIDVLKLAEPTGKTWPLLGTRLVERYPYIEAEIRYAIWEYAVNAVDVIARRTRLAFQDVDAAKAALPRIVEMMGAELKWDAAEKTRQTTMTLDFLDKQMGYAAVRSPTSASSMQNTGNYLKKFLEAAGGAGKSTNLAVVRKSLQSLEMGDMVEDELEKIAEKTGSWHANKEVNAVEFLNMVRHIVREKEIMDDIHSYKVAMTKSNTQYMLDQNLPKSPATDPPKPAVTDISKPGATNIPKPPATDLPKPPATTSAKPKQDPKTKI</sequence>
<comment type="cofactor">
    <cofactor evidence="1">
        <name>FAD</name>
        <dbReference type="ChEBI" id="CHEBI:57692"/>
    </cofactor>
</comment>
<evidence type="ECO:0000259" key="9">
    <source>
        <dbReference type="Pfam" id="PF16901"/>
    </source>
</evidence>
<dbReference type="AlphaFoldDB" id="A0A1D1VP27"/>
<dbReference type="SUPFAM" id="SSF51905">
    <property type="entry name" value="FAD/NAD(P)-binding domain"/>
    <property type="match status" value="1"/>
</dbReference>
<dbReference type="GO" id="GO:0005739">
    <property type="term" value="C:mitochondrion"/>
    <property type="evidence" value="ECO:0007669"/>
    <property type="project" value="TreeGrafter"/>
</dbReference>
<dbReference type="EMBL" id="BDGG01000009">
    <property type="protein sequence ID" value="GAV03352.1"/>
    <property type="molecule type" value="Genomic_DNA"/>
</dbReference>
<dbReference type="STRING" id="947166.A0A1D1VP27"/>
<keyword evidence="11" id="KW-1185">Reference proteome</keyword>
<dbReference type="Gene3D" id="1.10.8.870">
    <property type="entry name" value="Alpha-glycerophosphate oxidase, cap domain"/>
    <property type="match status" value="1"/>
</dbReference>
<dbReference type="PRINTS" id="PR01001">
    <property type="entry name" value="FADG3PDH"/>
</dbReference>
<organism evidence="10 11">
    <name type="scientific">Ramazzottius varieornatus</name>
    <name type="common">Water bear</name>
    <name type="synonym">Tardigrade</name>
    <dbReference type="NCBI Taxonomy" id="947166"/>
    <lineage>
        <taxon>Eukaryota</taxon>
        <taxon>Metazoa</taxon>
        <taxon>Ecdysozoa</taxon>
        <taxon>Tardigrada</taxon>
        <taxon>Eutardigrada</taxon>
        <taxon>Parachela</taxon>
        <taxon>Hypsibioidea</taxon>
        <taxon>Ramazzottiidae</taxon>
        <taxon>Ramazzottius</taxon>
    </lineage>
</organism>
<dbReference type="GO" id="GO:0006072">
    <property type="term" value="P:glycerol-3-phosphate metabolic process"/>
    <property type="evidence" value="ECO:0007669"/>
    <property type="project" value="InterPro"/>
</dbReference>
<feature type="compositionally biased region" description="Pro residues" evidence="7">
    <location>
        <begin position="613"/>
        <end position="624"/>
    </location>
</feature>
<dbReference type="OrthoDB" id="6019174at2759"/>
<evidence type="ECO:0000313" key="11">
    <source>
        <dbReference type="Proteomes" id="UP000186922"/>
    </source>
</evidence>
<evidence type="ECO:0000256" key="6">
    <source>
        <dbReference type="ARBA" id="ARBA00023002"/>
    </source>
</evidence>
<dbReference type="InterPro" id="IPR006076">
    <property type="entry name" value="FAD-dep_OxRdtase"/>
</dbReference>
<proteinExistence type="inferred from homology"/>
<dbReference type="InterPro" id="IPR031656">
    <property type="entry name" value="DAO_C"/>
</dbReference>
<evidence type="ECO:0000256" key="4">
    <source>
        <dbReference type="ARBA" id="ARBA00022630"/>
    </source>
</evidence>
<evidence type="ECO:0000313" key="10">
    <source>
        <dbReference type="EMBL" id="GAV03352.1"/>
    </source>
</evidence>
<protein>
    <recommendedName>
        <fullName evidence="3">glycerol-3-phosphate dehydrogenase</fullName>
        <ecNumber evidence="3">1.1.5.3</ecNumber>
    </recommendedName>
</protein>
<dbReference type="PANTHER" id="PTHR11985">
    <property type="entry name" value="GLYCEROL-3-PHOSPHATE DEHYDROGENASE"/>
    <property type="match status" value="1"/>
</dbReference>
<dbReference type="EC" id="1.1.5.3" evidence="3"/>
<dbReference type="InterPro" id="IPR038299">
    <property type="entry name" value="DAO_C_sf"/>
</dbReference>
<name>A0A1D1VP27_RAMVA</name>
<dbReference type="Gene3D" id="3.30.9.10">
    <property type="entry name" value="D-Amino Acid Oxidase, subunit A, domain 2"/>
    <property type="match status" value="1"/>
</dbReference>
<gene>
    <name evidence="10" type="primary">RvY_13789</name>
    <name evidence="10" type="synonym">RvY_13789.1</name>
    <name evidence="10" type="ORF">RvY_13789-1</name>
</gene>
<feature type="domain" description="FAD dependent oxidoreductase" evidence="8">
    <location>
        <begin position="55"/>
        <end position="294"/>
    </location>
</feature>
<dbReference type="Pfam" id="PF16901">
    <property type="entry name" value="DAO_C"/>
    <property type="match status" value="1"/>
</dbReference>
<evidence type="ECO:0000256" key="2">
    <source>
        <dbReference type="ARBA" id="ARBA00007330"/>
    </source>
</evidence>
<dbReference type="SUPFAM" id="SSF54373">
    <property type="entry name" value="FAD-linked reductases, C-terminal domain"/>
    <property type="match status" value="1"/>
</dbReference>
<comment type="caution">
    <text evidence="10">The sequence shown here is derived from an EMBL/GenBank/DDBJ whole genome shotgun (WGS) entry which is preliminary data.</text>
</comment>
<keyword evidence="5" id="KW-0274">FAD</keyword>
<reference evidence="10 11" key="1">
    <citation type="journal article" date="2016" name="Nat. Commun.">
        <title>Extremotolerant tardigrade genome and improved radiotolerance of human cultured cells by tardigrade-unique protein.</title>
        <authorList>
            <person name="Hashimoto T."/>
            <person name="Horikawa D.D."/>
            <person name="Saito Y."/>
            <person name="Kuwahara H."/>
            <person name="Kozuka-Hata H."/>
            <person name="Shin-I T."/>
            <person name="Minakuchi Y."/>
            <person name="Ohishi K."/>
            <person name="Motoyama A."/>
            <person name="Aizu T."/>
            <person name="Enomoto A."/>
            <person name="Kondo K."/>
            <person name="Tanaka S."/>
            <person name="Hara Y."/>
            <person name="Koshikawa S."/>
            <person name="Sagara H."/>
            <person name="Miura T."/>
            <person name="Yokobori S."/>
            <person name="Miyagawa K."/>
            <person name="Suzuki Y."/>
            <person name="Kubo T."/>
            <person name="Oyama M."/>
            <person name="Kohara Y."/>
            <person name="Fujiyama A."/>
            <person name="Arakawa K."/>
            <person name="Katayama T."/>
            <person name="Toyoda A."/>
            <person name="Kunieda T."/>
        </authorList>
    </citation>
    <scope>NUCLEOTIDE SEQUENCE [LARGE SCALE GENOMIC DNA]</scope>
    <source>
        <strain evidence="10 11">YOKOZUNA-1</strain>
    </source>
</reference>
<comment type="similarity">
    <text evidence="2">Belongs to the FAD-dependent glycerol-3-phosphate dehydrogenase family.</text>
</comment>
<evidence type="ECO:0000256" key="5">
    <source>
        <dbReference type="ARBA" id="ARBA00022827"/>
    </source>
</evidence>
<evidence type="ECO:0000256" key="3">
    <source>
        <dbReference type="ARBA" id="ARBA00013029"/>
    </source>
</evidence>
<dbReference type="Proteomes" id="UP000186922">
    <property type="component" value="Unassembled WGS sequence"/>
</dbReference>
<dbReference type="Pfam" id="PF01266">
    <property type="entry name" value="DAO"/>
    <property type="match status" value="1"/>
</dbReference>
<dbReference type="Gene3D" id="3.50.50.60">
    <property type="entry name" value="FAD/NAD(P)-binding domain"/>
    <property type="match status" value="1"/>
</dbReference>
<accession>A0A1D1VP27</accession>
<dbReference type="InterPro" id="IPR036188">
    <property type="entry name" value="FAD/NAD-bd_sf"/>
</dbReference>
<dbReference type="GO" id="GO:0004368">
    <property type="term" value="F:glycerol-3-phosphate dehydrogenase (quinone) activity"/>
    <property type="evidence" value="ECO:0007669"/>
    <property type="project" value="UniProtKB-EC"/>
</dbReference>
<feature type="domain" description="Alpha-glycerophosphate oxidase C-terminal" evidence="9">
    <location>
        <begin position="332"/>
        <end position="458"/>
    </location>
</feature>
<keyword evidence="4" id="KW-0285">Flavoprotein</keyword>
<dbReference type="PROSITE" id="PS00978">
    <property type="entry name" value="FAD_G3PDH_2"/>
    <property type="match status" value="1"/>
</dbReference>
<evidence type="ECO:0000259" key="8">
    <source>
        <dbReference type="Pfam" id="PF01266"/>
    </source>
</evidence>
<dbReference type="InterPro" id="IPR000447">
    <property type="entry name" value="G3P_DH_FAD-dep"/>
</dbReference>
<feature type="region of interest" description="Disordered" evidence="7">
    <location>
        <begin position="585"/>
        <end position="639"/>
    </location>
</feature>
<evidence type="ECO:0000256" key="7">
    <source>
        <dbReference type="SAM" id="MobiDB-lite"/>
    </source>
</evidence>
<keyword evidence="6" id="KW-0560">Oxidoreductase</keyword>